<gene>
    <name evidence="2" type="ORF">S03H2_57779</name>
</gene>
<feature type="domain" description="GIY-YIG" evidence="1">
    <location>
        <begin position="34"/>
        <end position="115"/>
    </location>
</feature>
<dbReference type="PROSITE" id="PS50164">
    <property type="entry name" value="GIY_YIG"/>
    <property type="match status" value="1"/>
</dbReference>
<comment type="caution">
    <text evidence="2">The sequence shown here is derived from an EMBL/GenBank/DDBJ whole genome shotgun (WGS) entry which is preliminary data.</text>
</comment>
<dbReference type="AlphaFoldDB" id="X1K0V0"/>
<evidence type="ECO:0000313" key="2">
    <source>
        <dbReference type="EMBL" id="GAH83904.1"/>
    </source>
</evidence>
<name>X1K0V0_9ZZZZ</name>
<dbReference type="CDD" id="cd00719">
    <property type="entry name" value="GIY-YIG_SF"/>
    <property type="match status" value="1"/>
</dbReference>
<evidence type="ECO:0000259" key="1">
    <source>
        <dbReference type="PROSITE" id="PS50164"/>
    </source>
</evidence>
<dbReference type="Pfam" id="PF01541">
    <property type="entry name" value="GIY-YIG"/>
    <property type="match status" value="1"/>
</dbReference>
<protein>
    <recommendedName>
        <fullName evidence="1">GIY-YIG domain-containing protein</fullName>
    </recommendedName>
</protein>
<dbReference type="SUPFAM" id="SSF82771">
    <property type="entry name" value="GIY-YIG endonuclease"/>
    <property type="match status" value="1"/>
</dbReference>
<proteinExistence type="predicted"/>
<dbReference type="EMBL" id="BARU01037047">
    <property type="protein sequence ID" value="GAH83904.1"/>
    <property type="molecule type" value="Genomic_DNA"/>
</dbReference>
<dbReference type="Gene3D" id="3.40.1440.10">
    <property type="entry name" value="GIY-YIG endonuclease"/>
    <property type="match status" value="1"/>
</dbReference>
<organism evidence="2">
    <name type="scientific">marine sediment metagenome</name>
    <dbReference type="NCBI Taxonomy" id="412755"/>
    <lineage>
        <taxon>unclassified sequences</taxon>
        <taxon>metagenomes</taxon>
        <taxon>ecological metagenomes</taxon>
    </lineage>
</organism>
<dbReference type="InterPro" id="IPR000305">
    <property type="entry name" value="GIY-YIG_endonuc"/>
</dbReference>
<dbReference type="InterPro" id="IPR035901">
    <property type="entry name" value="GIY-YIG_endonuc_sf"/>
</dbReference>
<sequence>MNTFEETISQMPSLLVELMKKPLLNRLDIGKIPPLKGIYVFVENNCPIYVGRSKNIRNRFDQHCRNSSDHNSAPFAFNLAKEKYENKFGSTKGTSRKELSIIPAFSELFDNEKNGSLR</sequence>
<reference evidence="2" key="1">
    <citation type="journal article" date="2014" name="Front. Microbiol.">
        <title>High frequency of phylogenetically diverse reductive dehalogenase-homologous genes in deep subseafloor sedimentary metagenomes.</title>
        <authorList>
            <person name="Kawai M."/>
            <person name="Futagami T."/>
            <person name="Toyoda A."/>
            <person name="Takaki Y."/>
            <person name="Nishi S."/>
            <person name="Hori S."/>
            <person name="Arai W."/>
            <person name="Tsubouchi T."/>
            <person name="Morono Y."/>
            <person name="Uchiyama I."/>
            <person name="Ito T."/>
            <person name="Fujiyama A."/>
            <person name="Inagaki F."/>
            <person name="Takami H."/>
        </authorList>
    </citation>
    <scope>NUCLEOTIDE SEQUENCE</scope>
    <source>
        <strain evidence="2">Expedition CK06-06</strain>
    </source>
</reference>
<accession>X1K0V0</accession>